<evidence type="ECO:0000313" key="1">
    <source>
        <dbReference type="EMBL" id="TID26487.1"/>
    </source>
</evidence>
<sequence length="157" mass="17862">MASELPNEVLDLIFDVMDVNNLAHYPSLAAPFTNWRTNSSTRMTLLTQPRLSLRVEQLTVDFLSPINSNARALLAYNGRATIPNIVGLDKELFETWIWCLGFQLDFDREDRSSIVYNALTTLILSQLQNLHMLCLNYAAFSMPARSESKPPDLMRPL</sequence>
<keyword evidence="2" id="KW-1185">Reference proteome</keyword>
<dbReference type="EMBL" id="SNSC02000002">
    <property type="protein sequence ID" value="TID26487.1"/>
    <property type="molecule type" value="Genomic_DNA"/>
</dbReference>
<dbReference type="AlphaFoldDB" id="A0A4Z1PT86"/>
<organism evidence="1 2">
    <name type="scientific">Venturia nashicola</name>
    <dbReference type="NCBI Taxonomy" id="86259"/>
    <lineage>
        <taxon>Eukaryota</taxon>
        <taxon>Fungi</taxon>
        <taxon>Dikarya</taxon>
        <taxon>Ascomycota</taxon>
        <taxon>Pezizomycotina</taxon>
        <taxon>Dothideomycetes</taxon>
        <taxon>Pleosporomycetidae</taxon>
        <taxon>Venturiales</taxon>
        <taxon>Venturiaceae</taxon>
        <taxon>Venturia</taxon>
    </lineage>
</organism>
<gene>
    <name evidence="1" type="ORF">E6O75_ATG00980</name>
</gene>
<evidence type="ECO:0008006" key="3">
    <source>
        <dbReference type="Google" id="ProtNLM"/>
    </source>
</evidence>
<dbReference type="Proteomes" id="UP000298493">
    <property type="component" value="Unassembled WGS sequence"/>
</dbReference>
<protein>
    <recommendedName>
        <fullName evidence="3">F-box domain-containing protein</fullName>
    </recommendedName>
</protein>
<reference evidence="1 2" key="1">
    <citation type="submission" date="2019-04" db="EMBL/GenBank/DDBJ databases">
        <title>High contiguity whole genome sequence and gene annotation resource for two Venturia nashicola isolates.</title>
        <authorList>
            <person name="Prokchorchik M."/>
            <person name="Won K."/>
            <person name="Lee Y."/>
            <person name="Choi E.D."/>
            <person name="Segonzac C."/>
            <person name="Sohn K.H."/>
        </authorList>
    </citation>
    <scope>NUCLEOTIDE SEQUENCE [LARGE SCALE GENOMIC DNA]</scope>
    <source>
        <strain evidence="1 2">PRI2</strain>
    </source>
</reference>
<proteinExistence type="predicted"/>
<accession>A0A4Z1PT86</accession>
<name>A0A4Z1PT86_9PEZI</name>
<comment type="caution">
    <text evidence="1">The sequence shown here is derived from an EMBL/GenBank/DDBJ whole genome shotgun (WGS) entry which is preliminary data.</text>
</comment>
<evidence type="ECO:0000313" key="2">
    <source>
        <dbReference type="Proteomes" id="UP000298493"/>
    </source>
</evidence>